<evidence type="ECO:0000256" key="3">
    <source>
        <dbReference type="ARBA" id="ARBA00022723"/>
    </source>
</evidence>
<protein>
    <recommendedName>
        <fullName evidence="5">Protein archease-like</fullName>
    </recommendedName>
</protein>
<dbReference type="InterPro" id="IPR002804">
    <property type="entry name" value="Archease"/>
</dbReference>
<evidence type="ECO:0000256" key="4">
    <source>
        <dbReference type="ARBA" id="ARBA00022837"/>
    </source>
</evidence>
<dbReference type="Gene3D" id="3.55.10.10">
    <property type="entry name" value="Archease domain"/>
    <property type="match status" value="1"/>
</dbReference>
<sequence length="245" mass="27310">MDTSDPSSFSSAGEAAMPCEDASSSTDQLHQQHQQHQQQQEEDLINVEGMEIHSLPPRGRRQRHKPEDGVGAASSSADAGPDGDAAMKLGEGDKAEEEEGRKSSRRFEYLDHTADVILHAWGDRLKDALEQLAEAMFNYMTDIEKVLPDGTREIEAQGRDLPDLVFHFLDECLFLYGSEYFICSVVEILHIDVTTAPLTIRARGYGEKFDRVRHTQGTEIKAITMHEIKITESCCGADVYVLVDI</sequence>
<feature type="domain" description="Archease" evidence="7">
    <location>
        <begin position="107"/>
        <end position="245"/>
    </location>
</feature>
<evidence type="ECO:0000256" key="6">
    <source>
        <dbReference type="SAM" id="MobiDB-lite"/>
    </source>
</evidence>
<keyword evidence="3" id="KW-0479">Metal-binding</keyword>
<dbReference type="SUPFAM" id="SSF69819">
    <property type="entry name" value="MTH1598-like"/>
    <property type="match status" value="1"/>
</dbReference>
<name>A0A0G4EFB0_VITBC</name>
<dbReference type="GO" id="GO:0006388">
    <property type="term" value="P:tRNA splicing, via endonucleolytic cleavage and ligation"/>
    <property type="evidence" value="ECO:0007669"/>
    <property type="project" value="TreeGrafter"/>
</dbReference>
<dbReference type="OMA" id="HTQGTEI"/>
<dbReference type="PANTHER" id="PTHR12682">
    <property type="entry name" value="ARCHEASE"/>
    <property type="match status" value="1"/>
</dbReference>
<feature type="compositionally biased region" description="Polar residues" evidence="6">
    <location>
        <begin position="1"/>
        <end position="11"/>
    </location>
</feature>
<comment type="similarity">
    <text evidence="1">Belongs to the archease family.</text>
</comment>
<keyword evidence="2" id="KW-0819">tRNA processing</keyword>
<dbReference type="GO" id="GO:0072669">
    <property type="term" value="C:tRNA-splicing ligase complex"/>
    <property type="evidence" value="ECO:0007669"/>
    <property type="project" value="TreeGrafter"/>
</dbReference>
<organism evidence="8 9">
    <name type="scientific">Vitrella brassicaformis (strain CCMP3155)</name>
    <dbReference type="NCBI Taxonomy" id="1169540"/>
    <lineage>
        <taxon>Eukaryota</taxon>
        <taxon>Sar</taxon>
        <taxon>Alveolata</taxon>
        <taxon>Colpodellida</taxon>
        <taxon>Vitrellaceae</taxon>
        <taxon>Vitrella</taxon>
    </lineage>
</organism>
<dbReference type="AlphaFoldDB" id="A0A0G4EFB0"/>
<evidence type="ECO:0000259" key="7">
    <source>
        <dbReference type="Pfam" id="PF01951"/>
    </source>
</evidence>
<accession>A0A0G4EFB0</accession>
<keyword evidence="9" id="KW-1185">Reference proteome</keyword>
<dbReference type="InterPro" id="IPR023572">
    <property type="entry name" value="Archease_dom"/>
</dbReference>
<dbReference type="Pfam" id="PF01951">
    <property type="entry name" value="Archease"/>
    <property type="match status" value="1"/>
</dbReference>
<feature type="compositionally biased region" description="Low complexity" evidence="6">
    <location>
        <begin position="71"/>
        <end position="86"/>
    </location>
</feature>
<dbReference type="OrthoDB" id="2190767at2759"/>
<evidence type="ECO:0000256" key="1">
    <source>
        <dbReference type="ARBA" id="ARBA00007963"/>
    </source>
</evidence>
<dbReference type="GO" id="GO:0046872">
    <property type="term" value="F:metal ion binding"/>
    <property type="evidence" value="ECO:0007669"/>
    <property type="project" value="UniProtKB-KW"/>
</dbReference>
<evidence type="ECO:0000256" key="5">
    <source>
        <dbReference type="ARBA" id="ARBA00071898"/>
    </source>
</evidence>
<proteinExistence type="inferred from homology"/>
<reference evidence="8 9" key="1">
    <citation type="submission" date="2014-11" db="EMBL/GenBank/DDBJ databases">
        <authorList>
            <person name="Zhu J."/>
            <person name="Qi W."/>
            <person name="Song R."/>
        </authorList>
    </citation>
    <scope>NUCLEOTIDE SEQUENCE [LARGE SCALE GENOMIC DNA]</scope>
</reference>
<dbReference type="PhylomeDB" id="A0A0G4EFB0"/>
<evidence type="ECO:0000256" key="2">
    <source>
        <dbReference type="ARBA" id="ARBA00022694"/>
    </source>
</evidence>
<evidence type="ECO:0000313" key="9">
    <source>
        <dbReference type="Proteomes" id="UP000041254"/>
    </source>
</evidence>
<keyword evidence="4" id="KW-0106">Calcium</keyword>
<feature type="compositionally biased region" description="Low complexity" evidence="6">
    <location>
        <begin position="28"/>
        <end position="38"/>
    </location>
</feature>
<dbReference type="VEuPathDB" id="CryptoDB:Vbra_2045"/>
<dbReference type="InterPro" id="IPR036820">
    <property type="entry name" value="Archease_dom_sf"/>
</dbReference>
<dbReference type="FunCoup" id="A0A0G4EFB0">
    <property type="interactions" value="42"/>
</dbReference>
<dbReference type="EMBL" id="CDMY01000219">
    <property type="protein sequence ID" value="CEL94430.1"/>
    <property type="molecule type" value="Genomic_DNA"/>
</dbReference>
<dbReference type="Proteomes" id="UP000041254">
    <property type="component" value="Unassembled WGS sequence"/>
</dbReference>
<dbReference type="PANTHER" id="PTHR12682:SF11">
    <property type="entry name" value="PROTEIN ARCHEASE"/>
    <property type="match status" value="1"/>
</dbReference>
<dbReference type="STRING" id="1169540.A0A0G4EFB0"/>
<dbReference type="InParanoid" id="A0A0G4EFB0"/>
<feature type="region of interest" description="Disordered" evidence="6">
    <location>
        <begin position="1"/>
        <end position="103"/>
    </location>
</feature>
<evidence type="ECO:0000313" key="8">
    <source>
        <dbReference type="EMBL" id="CEL94430.1"/>
    </source>
</evidence>
<dbReference type="FunFam" id="3.55.10.10:FF:000002">
    <property type="entry name" value="Archease, putative"/>
    <property type="match status" value="1"/>
</dbReference>
<gene>
    <name evidence="8" type="ORF">Vbra_2045</name>
</gene>